<dbReference type="AlphaFoldDB" id="A0A1M5XQF6"/>
<keyword evidence="1" id="KW-0472">Membrane</keyword>
<feature type="transmembrane region" description="Helical" evidence="1">
    <location>
        <begin position="93"/>
        <end position="119"/>
    </location>
</feature>
<dbReference type="InterPro" id="IPR000160">
    <property type="entry name" value="GGDEF_dom"/>
</dbReference>
<dbReference type="Gene3D" id="3.30.70.270">
    <property type="match status" value="1"/>
</dbReference>
<dbReference type="GO" id="GO:0005886">
    <property type="term" value="C:plasma membrane"/>
    <property type="evidence" value="ECO:0007669"/>
    <property type="project" value="TreeGrafter"/>
</dbReference>
<sequence length="369" mass="42287">MAILVLIYLNTQRRWEQMLTEQKLFMLLVYTEAFILIVDSLMWLLDGRPGALTRNIYIAVTVLYYILTPGLCMVWYFYVDFHVYKDAGHLKKVLLPAVAPAFINLVLSVLSAFNGLLFYIDGGNVYHRGRLFFIMALAAFFYLAYAWVLTIIRRRAIPKQYFVPIAVFSFFPFIGGVVQWLYYGLSLIWACTTIATLIIFISIQNIQLYTDYLTGLFNRRQLDKYLQSKGQHGESGLLAGLMIDLDSFKTINDMYGHSAGDQALIDTAELLKKTFRKNDLIARFGGDEFVVVMHVQSRDDLQKAIDRLNENVAQFNAQERTPYTISLSIGYDCCFDDSVNAKDFLKHIDDLMYQHKNIGPDGRPPQDGA</sequence>
<keyword evidence="1" id="KW-1133">Transmembrane helix</keyword>
<dbReference type="Pfam" id="PF00990">
    <property type="entry name" value="GGDEF"/>
    <property type="match status" value="1"/>
</dbReference>
<dbReference type="Proteomes" id="UP000183995">
    <property type="component" value="Unassembled WGS sequence"/>
</dbReference>
<evidence type="ECO:0000313" key="3">
    <source>
        <dbReference type="EMBL" id="SHI01902.1"/>
    </source>
</evidence>
<reference evidence="3 4" key="1">
    <citation type="submission" date="2016-11" db="EMBL/GenBank/DDBJ databases">
        <authorList>
            <person name="Jaros S."/>
            <person name="Januszkiewicz K."/>
            <person name="Wedrychowicz H."/>
        </authorList>
    </citation>
    <scope>NUCLEOTIDE SEQUENCE [LARGE SCALE GENOMIC DNA]</scope>
    <source>
        <strain evidence="3 4">DSM 10068</strain>
    </source>
</reference>
<protein>
    <submittedName>
        <fullName evidence="3">Diguanylate cyclase (GGDEF) domain-containing protein</fullName>
    </submittedName>
</protein>
<evidence type="ECO:0000259" key="2">
    <source>
        <dbReference type="PROSITE" id="PS50887"/>
    </source>
</evidence>
<dbReference type="CDD" id="cd01949">
    <property type="entry name" value="GGDEF"/>
    <property type="match status" value="1"/>
</dbReference>
<accession>A0A1M5XQF6</accession>
<proteinExistence type="predicted"/>
<dbReference type="RefSeq" id="WP_084726383.1">
    <property type="nucleotide sequence ID" value="NZ_FQXV01000006.1"/>
</dbReference>
<feature type="transmembrane region" description="Helical" evidence="1">
    <location>
        <begin position="56"/>
        <end position="81"/>
    </location>
</feature>
<dbReference type="EMBL" id="FQXV01000006">
    <property type="protein sequence ID" value="SHI01902.1"/>
    <property type="molecule type" value="Genomic_DNA"/>
</dbReference>
<dbReference type="PANTHER" id="PTHR45138">
    <property type="entry name" value="REGULATORY COMPONENTS OF SENSORY TRANSDUCTION SYSTEM"/>
    <property type="match status" value="1"/>
</dbReference>
<dbReference type="OrthoDB" id="9804955at2"/>
<organism evidence="3 4">
    <name type="scientific">Sporobacter termitidis DSM 10068</name>
    <dbReference type="NCBI Taxonomy" id="1123282"/>
    <lineage>
        <taxon>Bacteria</taxon>
        <taxon>Bacillati</taxon>
        <taxon>Bacillota</taxon>
        <taxon>Clostridia</taxon>
        <taxon>Eubacteriales</taxon>
        <taxon>Oscillospiraceae</taxon>
        <taxon>Sporobacter</taxon>
    </lineage>
</organism>
<dbReference type="NCBIfam" id="TIGR00254">
    <property type="entry name" value="GGDEF"/>
    <property type="match status" value="1"/>
</dbReference>
<feature type="transmembrane region" description="Helical" evidence="1">
    <location>
        <begin position="131"/>
        <end position="149"/>
    </location>
</feature>
<dbReference type="PANTHER" id="PTHR45138:SF9">
    <property type="entry name" value="DIGUANYLATE CYCLASE DGCM-RELATED"/>
    <property type="match status" value="1"/>
</dbReference>
<name>A0A1M5XQF6_9FIRM</name>
<dbReference type="InterPro" id="IPR029787">
    <property type="entry name" value="Nucleotide_cyclase"/>
</dbReference>
<feature type="domain" description="GGDEF" evidence="2">
    <location>
        <begin position="236"/>
        <end position="368"/>
    </location>
</feature>
<dbReference type="GO" id="GO:0052621">
    <property type="term" value="F:diguanylate cyclase activity"/>
    <property type="evidence" value="ECO:0007669"/>
    <property type="project" value="TreeGrafter"/>
</dbReference>
<dbReference type="SUPFAM" id="SSF55073">
    <property type="entry name" value="Nucleotide cyclase"/>
    <property type="match status" value="1"/>
</dbReference>
<keyword evidence="1" id="KW-0812">Transmembrane</keyword>
<evidence type="ECO:0000256" key="1">
    <source>
        <dbReference type="SAM" id="Phobius"/>
    </source>
</evidence>
<dbReference type="GO" id="GO:0043709">
    <property type="term" value="P:cell adhesion involved in single-species biofilm formation"/>
    <property type="evidence" value="ECO:0007669"/>
    <property type="project" value="TreeGrafter"/>
</dbReference>
<keyword evidence="4" id="KW-1185">Reference proteome</keyword>
<dbReference type="SMART" id="SM00267">
    <property type="entry name" value="GGDEF"/>
    <property type="match status" value="1"/>
</dbReference>
<dbReference type="InterPro" id="IPR043128">
    <property type="entry name" value="Rev_trsase/Diguanyl_cyclase"/>
</dbReference>
<dbReference type="InterPro" id="IPR050469">
    <property type="entry name" value="Diguanylate_Cyclase"/>
</dbReference>
<gene>
    <name evidence="3" type="ORF">SAMN02745823_01937</name>
</gene>
<dbReference type="GO" id="GO:1902201">
    <property type="term" value="P:negative regulation of bacterial-type flagellum-dependent cell motility"/>
    <property type="evidence" value="ECO:0007669"/>
    <property type="project" value="TreeGrafter"/>
</dbReference>
<dbReference type="STRING" id="1123282.SAMN02745823_01937"/>
<evidence type="ECO:0000313" key="4">
    <source>
        <dbReference type="Proteomes" id="UP000183995"/>
    </source>
</evidence>
<feature type="transmembrane region" description="Helical" evidence="1">
    <location>
        <begin position="161"/>
        <end position="181"/>
    </location>
</feature>
<feature type="transmembrane region" description="Helical" evidence="1">
    <location>
        <begin position="187"/>
        <end position="210"/>
    </location>
</feature>
<feature type="transmembrane region" description="Helical" evidence="1">
    <location>
        <begin position="24"/>
        <end position="44"/>
    </location>
</feature>
<dbReference type="PROSITE" id="PS50887">
    <property type="entry name" value="GGDEF"/>
    <property type="match status" value="1"/>
</dbReference>